<feature type="compositionally biased region" description="Polar residues" evidence="1">
    <location>
        <begin position="34"/>
        <end position="49"/>
    </location>
</feature>
<comment type="caution">
    <text evidence="2">The sequence shown here is derived from an EMBL/GenBank/DDBJ whole genome shotgun (WGS) entry which is preliminary data.</text>
</comment>
<feature type="compositionally biased region" description="Basic and acidic residues" evidence="1">
    <location>
        <begin position="63"/>
        <end position="72"/>
    </location>
</feature>
<feature type="region of interest" description="Disordered" evidence="1">
    <location>
        <begin position="1"/>
        <end position="103"/>
    </location>
</feature>
<evidence type="ECO:0000313" key="3">
    <source>
        <dbReference type="Proteomes" id="UP000594638"/>
    </source>
</evidence>
<keyword evidence="3" id="KW-1185">Reference proteome</keyword>
<feature type="compositionally biased region" description="Low complexity" evidence="1">
    <location>
        <begin position="19"/>
        <end position="28"/>
    </location>
</feature>
<dbReference type="EMBL" id="CACTIH010007635">
    <property type="protein sequence ID" value="CAA3016635.1"/>
    <property type="molecule type" value="Genomic_DNA"/>
</dbReference>
<name>A0A8S0UBN1_OLEEU</name>
<organism evidence="2 3">
    <name type="scientific">Olea europaea subsp. europaea</name>
    <dbReference type="NCBI Taxonomy" id="158383"/>
    <lineage>
        <taxon>Eukaryota</taxon>
        <taxon>Viridiplantae</taxon>
        <taxon>Streptophyta</taxon>
        <taxon>Embryophyta</taxon>
        <taxon>Tracheophyta</taxon>
        <taxon>Spermatophyta</taxon>
        <taxon>Magnoliopsida</taxon>
        <taxon>eudicotyledons</taxon>
        <taxon>Gunneridae</taxon>
        <taxon>Pentapetalae</taxon>
        <taxon>asterids</taxon>
        <taxon>lamiids</taxon>
        <taxon>Lamiales</taxon>
        <taxon>Oleaceae</taxon>
        <taxon>Oleeae</taxon>
        <taxon>Olea</taxon>
    </lineage>
</organism>
<sequence>MVVIEPIKPTPPVQESTEENSSTATTAEEILHGTGNTVESATAATSGNDSDGYETASETELNDPDREPEKNNKTVSNHDNSDGDVRRGVKEEERKEESESGDNELNEVILPLYFCLGNLLSHCHIEFMEISFCLFEISNYGI</sequence>
<proteinExistence type="predicted"/>
<dbReference type="Proteomes" id="UP000594638">
    <property type="component" value="Unassembled WGS sequence"/>
</dbReference>
<protein>
    <submittedName>
        <fullName evidence="2">Uncharacterized protein</fullName>
    </submittedName>
</protein>
<evidence type="ECO:0000256" key="1">
    <source>
        <dbReference type="SAM" id="MobiDB-lite"/>
    </source>
</evidence>
<accession>A0A8S0UBN1</accession>
<dbReference type="Gramene" id="OE9A111843T1">
    <property type="protein sequence ID" value="OE9A111843C1"/>
    <property type="gene ID" value="OE9A111843"/>
</dbReference>
<gene>
    <name evidence="2" type="ORF">OLEA9_A111843</name>
</gene>
<dbReference type="AlphaFoldDB" id="A0A8S0UBN1"/>
<reference evidence="2 3" key="1">
    <citation type="submission" date="2019-12" db="EMBL/GenBank/DDBJ databases">
        <authorList>
            <person name="Alioto T."/>
            <person name="Alioto T."/>
            <person name="Gomez Garrido J."/>
        </authorList>
    </citation>
    <scope>NUCLEOTIDE SEQUENCE [LARGE SCALE GENOMIC DNA]</scope>
</reference>
<evidence type="ECO:0000313" key="2">
    <source>
        <dbReference type="EMBL" id="CAA3016635.1"/>
    </source>
</evidence>
<feature type="compositionally biased region" description="Basic and acidic residues" evidence="1">
    <location>
        <begin position="79"/>
        <end position="98"/>
    </location>
</feature>